<comment type="caution">
    <text evidence="1">The sequence shown here is derived from an EMBL/GenBank/DDBJ whole genome shotgun (WGS) entry which is preliminary data.</text>
</comment>
<organism evidence="1 2">
    <name type="scientific">Stephania cephalantha</name>
    <dbReference type="NCBI Taxonomy" id="152367"/>
    <lineage>
        <taxon>Eukaryota</taxon>
        <taxon>Viridiplantae</taxon>
        <taxon>Streptophyta</taxon>
        <taxon>Embryophyta</taxon>
        <taxon>Tracheophyta</taxon>
        <taxon>Spermatophyta</taxon>
        <taxon>Magnoliopsida</taxon>
        <taxon>Ranunculales</taxon>
        <taxon>Menispermaceae</taxon>
        <taxon>Menispermoideae</taxon>
        <taxon>Cissampelideae</taxon>
        <taxon>Stephania</taxon>
    </lineage>
</organism>
<name>A0AAP0FE22_9MAGN</name>
<dbReference type="SUPFAM" id="SSF52047">
    <property type="entry name" value="RNI-like"/>
    <property type="match status" value="1"/>
</dbReference>
<keyword evidence="2" id="KW-1185">Reference proteome</keyword>
<protein>
    <submittedName>
        <fullName evidence="1">Uncharacterized protein</fullName>
    </submittedName>
</protein>
<accession>A0AAP0FE22</accession>
<dbReference type="EMBL" id="JBBNAG010000009">
    <property type="protein sequence ID" value="KAK9105383.1"/>
    <property type="molecule type" value="Genomic_DNA"/>
</dbReference>
<dbReference type="Proteomes" id="UP001419268">
    <property type="component" value="Unassembled WGS sequence"/>
</dbReference>
<reference evidence="1 2" key="1">
    <citation type="submission" date="2024-01" db="EMBL/GenBank/DDBJ databases">
        <title>Genome assemblies of Stephania.</title>
        <authorList>
            <person name="Yang L."/>
        </authorList>
    </citation>
    <scope>NUCLEOTIDE SEQUENCE [LARGE SCALE GENOMIC DNA]</scope>
    <source>
        <strain evidence="1">JXDWG</strain>
        <tissue evidence="1">Leaf</tissue>
    </source>
</reference>
<proteinExistence type="predicted"/>
<sequence>MELRFSRFWPEIVSPDFIDLPKLKALNMSSVAFRDGKGISNLIASCPSLEHLFLLENGKDSWLSFIELSRLDSVSITMPFDYKNGHVPFKAMNNIPKDQKKEYVRRATQLAGAIHNVQSLTLVGPVLEVFMLFPFTKLLRRIRVGLAETY</sequence>
<evidence type="ECO:0000313" key="2">
    <source>
        <dbReference type="Proteomes" id="UP001419268"/>
    </source>
</evidence>
<dbReference type="AlphaFoldDB" id="A0AAP0FE22"/>
<gene>
    <name evidence="1" type="ORF">Scep_022227</name>
</gene>
<evidence type="ECO:0000313" key="1">
    <source>
        <dbReference type="EMBL" id="KAK9105383.1"/>
    </source>
</evidence>